<sequence>MKYLLLCCAMATVLSCSMAKRKYLSFAGYKRVGTLDTQFLPLDKDFQLYVRQICRVRPVPNFYTSRDPNHAAPAERCNCDDKPAGSNMEKMEVAYLLYSPTLRKVLYITTIPTYTLKNGDERRGLYDMPIYRADSFVNVANFNTFFAGEIKGNQFIFIQKKDTLRWTFTTTDNNRIITLSDISRDNGQQEESYGLDCSLALPVSFYKRSSWTMGFGFNFRSDTIDREHITFMKHQGIWFGREKNGNEDSFFPLFEFEANVDYRKKYPWVYFGAFRMQSRWFR</sequence>
<evidence type="ECO:0000256" key="1">
    <source>
        <dbReference type="SAM" id="SignalP"/>
    </source>
</evidence>
<proteinExistence type="predicted"/>
<accession>A0A9Q5GV94</accession>
<gene>
    <name evidence="2" type="ORF">ECE50_029410</name>
</gene>
<dbReference type="OrthoDB" id="9999929at2"/>
<keyword evidence="1" id="KW-0732">Signal</keyword>
<evidence type="ECO:0000313" key="3">
    <source>
        <dbReference type="Proteomes" id="UP000281028"/>
    </source>
</evidence>
<name>A0A9Q5GV94_9BACT</name>
<reference evidence="2" key="1">
    <citation type="submission" date="2020-05" db="EMBL/GenBank/DDBJ databases">
        <title>Chitinophaga laudate sp. nov., isolated from a tropical peat swamp.</title>
        <authorList>
            <person name="Goh C.B.S."/>
            <person name="Lee M.S."/>
            <person name="Parimannan S."/>
            <person name="Pasbakhsh P."/>
            <person name="Yule C.M."/>
            <person name="Rajandas H."/>
            <person name="Loke S."/>
            <person name="Croft L."/>
            <person name="Tan J.B.L."/>
        </authorList>
    </citation>
    <scope>NUCLEOTIDE SEQUENCE</scope>
    <source>
        <strain evidence="2">Mgbs1</strain>
    </source>
</reference>
<dbReference type="AlphaFoldDB" id="A0A9Q5GV94"/>
<feature type="chain" id="PRO_5040184758" evidence="1">
    <location>
        <begin position="20"/>
        <end position="282"/>
    </location>
</feature>
<protein>
    <submittedName>
        <fullName evidence="2">Uncharacterized protein</fullName>
    </submittedName>
</protein>
<dbReference type="PROSITE" id="PS51257">
    <property type="entry name" value="PROKAR_LIPOPROTEIN"/>
    <property type="match status" value="1"/>
</dbReference>
<organism evidence="2 3">
    <name type="scientific">Chitinophaga solisilvae</name>
    <dbReference type="NCBI Taxonomy" id="1233460"/>
    <lineage>
        <taxon>Bacteria</taxon>
        <taxon>Pseudomonadati</taxon>
        <taxon>Bacteroidota</taxon>
        <taxon>Chitinophagia</taxon>
        <taxon>Chitinophagales</taxon>
        <taxon>Chitinophagaceae</taxon>
        <taxon>Chitinophaga</taxon>
    </lineage>
</organism>
<dbReference type="Proteomes" id="UP000281028">
    <property type="component" value="Unassembled WGS sequence"/>
</dbReference>
<feature type="signal peptide" evidence="1">
    <location>
        <begin position="1"/>
        <end position="19"/>
    </location>
</feature>
<evidence type="ECO:0000313" key="2">
    <source>
        <dbReference type="EMBL" id="NSL90979.1"/>
    </source>
</evidence>
<comment type="caution">
    <text evidence="2">The sequence shown here is derived from an EMBL/GenBank/DDBJ whole genome shotgun (WGS) entry which is preliminary data.</text>
</comment>
<keyword evidence="3" id="KW-1185">Reference proteome</keyword>
<dbReference type="EMBL" id="RIAR02000001">
    <property type="protein sequence ID" value="NSL90979.1"/>
    <property type="molecule type" value="Genomic_DNA"/>
</dbReference>